<dbReference type="OrthoDB" id="978644at2"/>
<evidence type="ECO:0000313" key="4">
    <source>
        <dbReference type="Proteomes" id="UP000268007"/>
    </source>
</evidence>
<feature type="compositionally biased region" description="Polar residues" evidence="1">
    <location>
        <begin position="96"/>
        <end position="108"/>
    </location>
</feature>
<evidence type="ECO:0000256" key="1">
    <source>
        <dbReference type="SAM" id="MobiDB-lite"/>
    </source>
</evidence>
<gene>
    <name evidence="3" type="ORF">BDD43_5474</name>
</gene>
<accession>A0A495J895</accession>
<keyword evidence="4" id="KW-1185">Reference proteome</keyword>
<evidence type="ECO:0000256" key="2">
    <source>
        <dbReference type="SAM" id="Phobius"/>
    </source>
</evidence>
<keyword evidence="2" id="KW-0812">Transmembrane</keyword>
<dbReference type="RefSeq" id="WP_121201279.1">
    <property type="nucleotide sequence ID" value="NZ_RBKU01000001.1"/>
</dbReference>
<dbReference type="InterPro" id="IPR011989">
    <property type="entry name" value="ARM-like"/>
</dbReference>
<organism evidence="3 4">
    <name type="scientific">Mucilaginibacter gracilis</name>
    <dbReference type="NCBI Taxonomy" id="423350"/>
    <lineage>
        <taxon>Bacteria</taxon>
        <taxon>Pseudomonadati</taxon>
        <taxon>Bacteroidota</taxon>
        <taxon>Sphingobacteriia</taxon>
        <taxon>Sphingobacteriales</taxon>
        <taxon>Sphingobacteriaceae</taxon>
        <taxon>Mucilaginibacter</taxon>
    </lineage>
</organism>
<dbReference type="Pfam" id="PF13646">
    <property type="entry name" value="HEAT_2"/>
    <property type="match status" value="1"/>
</dbReference>
<comment type="caution">
    <text evidence="3">The sequence shown here is derived from an EMBL/GenBank/DDBJ whole genome shotgun (WGS) entry which is preliminary data.</text>
</comment>
<dbReference type="EMBL" id="RBKU01000001">
    <property type="protein sequence ID" value="RKR85210.1"/>
    <property type="molecule type" value="Genomic_DNA"/>
</dbReference>
<dbReference type="Proteomes" id="UP000268007">
    <property type="component" value="Unassembled WGS sequence"/>
</dbReference>
<dbReference type="SUPFAM" id="SSF48371">
    <property type="entry name" value="ARM repeat"/>
    <property type="match status" value="1"/>
</dbReference>
<reference evidence="3 4" key="1">
    <citation type="submission" date="2018-10" db="EMBL/GenBank/DDBJ databases">
        <title>Genomic Encyclopedia of Archaeal and Bacterial Type Strains, Phase II (KMG-II): from individual species to whole genera.</title>
        <authorList>
            <person name="Goeker M."/>
        </authorList>
    </citation>
    <scope>NUCLEOTIDE SEQUENCE [LARGE SCALE GENOMIC DNA]</scope>
    <source>
        <strain evidence="3 4">DSM 18602</strain>
    </source>
</reference>
<sequence length="273" mass="29937">MKSGLEKFIEDNSGEMDIKTPNPEVLARILQQMKVKPEAKQRNGILISFSTLRWAAAALVLLACGITLYLAQNHGGQQVASTSLVTKKTITLLHSDTTTDAQPKQTAATDLPDTRNRDEVDRQIAQRKSALLAKFSSDNTASRKLIMLAGLKDMDSPAKRITAVAQAGGFKMVGRDIITALLHTLNNDPNTNVRLAALDGLARFYRETYIRKQLIVALKTQQNPTVQIALIELLTRMKEAAVLAELDKIVASDSTMTAVKDCAYSGIFKLRKS</sequence>
<name>A0A495J895_9SPHI</name>
<dbReference type="AlphaFoldDB" id="A0A495J895"/>
<proteinExistence type="predicted"/>
<feature type="region of interest" description="Disordered" evidence="1">
    <location>
        <begin position="96"/>
        <end position="119"/>
    </location>
</feature>
<protein>
    <submittedName>
        <fullName evidence="3">HEAT repeat protein</fullName>
    </submittedName>
</protein>
<dbReference type="InterPro" id="IPR016024">
    <property type="entry name" value="ARM-type_fold"/>
</dbReference>
<feature type="transmembrane region" description="Helical" evidence="2">
    <location>
        <begin position="52"/>
        <end position="71"/>
    </location>
</feature>
<keyword evidence="2" id="KW-1133">Transmembrane helix</keyword>
<keyword evidence="2" id="KW-0472">Membrane</keyword>
<evidence type="ECO:0000313" key="3">
    <source>
        <dbReference type="EMBL" id="RKR85210.1"/>
    </source>
</evidence>
<dbReference type="Gene3D" id="1.25.10.10">
    <property type="entry name" value="Leucine-rich Repeat Variant"/>
    <property type="match status" value="1"/>
</dbReference>